<keyword evidence="1" id="KW-1133">Transmembrane helix</keyword>
<keyword evidence="1" id="KW-0812">Transmembrane</keyword>
<protein>
    <submittedName>
        <fullName evidence="2">Uncharacterized protein</fullName>
    </submittedName>
</protein>
<dbReference type="AlphaFoldDB" id="A0AAE5WNX1"/>
<name>A0AAE5WNX1_9HYPH</name>
<proteinExistence type="predicted"/>
<dbReference type="RefSeq" id="WP_054182315.1">
    <property type="nucleotide sequence ID" value="NZ_CP034998.1"/>
</dbReference>
<dbReference type="EMBL" id="CP034998">
    <property type="protein sequence ID" value="QAS80180.1"/>
    <property type="molecule type" value="Genomic_DNA"/>
</dbReference>
<dbReference type="KEGG" id="rad:CO657_19820"/>
<gene>
    <name evidence="2" type="ORF">CO657_19820</name>
</gene>
<reference evidence="2 3" key="1">
    <citation type="submission" date="2019-01" db="EMBL/GenBank/DDBJ databases">
        <title>Genomic insights into the origins and evolution of symbiotic genes in the Phaseolus vulgaris microsymbionts.</title>
        <authorList>
            <person name="Tong W."/>
        </authorList>
    </citation>
    <scope>NUCLEOTIDE SEQUENCE [LARGE SCALE GENOMIC DNA]</scope>
    <source>
        <strain evidence="2 3">FH23</strain>
    </source>
</reference>
<evidence type="ECO:0000256" key="1">
    <source>
        <dbReference type="SAM" id="Phobius"/>
    </source>
</evidence>
<evidence type="ECO:0000313" key="2">
    <source>
        <dbReference type="EMBL" id="QAS80180.1"/>
    </source>
</evidence>
<accession>A0AAE5WNX1</accession>
<dbReference type="InterPro" id="IPR046548">
    <property type="entry name" value="DUF6804"/>
</dbReference>
<dbReference type="Pfam" id="PF20619">
    <property type="entry name" value="DUF6804"/>
    <property type="match status" value="1"/>
</dbReference>
<keyword evidence="1" id="KW-0472">Membrane</keyword>
<organism evidence="2 3">
    <name type="scientific">Rhizobium acidisoli</name>
    <dbReference type="NCBI Taxonomy" id="1538158"/>
    <lineage>
        <taxon>Bacteria</taxon>
        <taxon>Pseudomonadati</taxon>
        <taxon>Pseudomonadota</taxon>
        <taxon>Alphaproteobacteria</taxon>
        <taxon>Hyphomicrobiales</taxon>
        <taxon>Rhizobiaceae</taxon>
        <taxon>Rhizobium/Agrobacterium group</taxon>
        <taxon>Rhizobium</taxon>
    </lineage>
</organism>
<feature type="transmembrane region" description="Helical" evidence="1">
    <location>
        <begin position="47"/>
        <end position="68"/>
    </location>
</feature>
<evidence type="ECO:0000313" key="3">
    <source>
        <dbReference type="Proteomes" id="UP000220927"/>
    </source>
</evidence>
<keyword evidence="3" id="KW-1185">Reference proteome</keyword>
<sequence>MKNNLLLVPVGALLLALLPLPYGCYILLRWLVAGFSLHLAYRYSGNAAKMTGWALAFLLVAVLWNPVVPIFLDRGSWFVLDLVAAGMFWYAWHDSARLLAAATKTETNAD</sequence>
<dbReference type="Proteomes" id="UP000220927">
    <property type="component" value="Chromosome"/>
</dbReference>